<evidence type="ECO:0000256" key="6">
    <source>
        <dbReference type="SAM" id="Phobius"/>
    </source>
</evidence>
<dbReference type="PANTHER" id="PTHR11504">
    <property type="entry name" value="CYTOCHROME C OXIDASE POLYPEPTIDE VIA"/>
    <property type="match status" value="1"/>
</dbReference>
<dbReference type="EMBL" id="CAKKNE010000006">
    <property type="protein sequence ID" value="CAH0378447.1"/>
    <property type="molecule type" value="Genomic_DNA"/>
</dbReference>
<dbReference type="AlphaFoldDB" id="A0A7S3ZZW1"/>
<feature type="transmembrane region" description="Helical" evidence="6">
    <location>
        <begin position="41"/>
        <end position="59"/>
    </location>
</feature>
<dbReference type="GO" id="GO:0030234">
    <property type="term" value="F:enzyme regulator activity"/>
    <property type="evidence" value="ECO:0007669"/>
    <property type="project" value="TreeGrafter"/>
</dbReference>
<keyword evidence="3" id="KW-0809">Transit peptide</keyword>
<dbReference type="SUPFAM" id="SSF81411">
    <property type="entry name" value="Mitochondrial cytochrome c oxidase subunit VIa"/>
    <property type="match status" value="1"/>
</dbReference>
<dbReference type="InterPro" id="IPR001349">
    <property type="entry name" value="Cyt_c_oxidase_su6a"/>
</dbReference>
<keyword evidence="4" id="KW-0496">Mitochondrion</keyword>
<name>A0A7S3ZZW1_9STRA</name>
<comment type="subcellular location">
    <subcellularLocation>
        <location evidence="1">Mitochondrion inner membrane</location>
    </subcellularLocation>
</comment>
<dbReference type="Proteomes" id="UP000789595">
    <property type="component" value="Unassembled WGS sequence"/>
</dbReference>
<dbReference type="GO" id="GO:0005743">
    <property type="term" value="C:mitochondrial inner membrane"/>
    <property type="evidence" value="ECO:0007669"/>
    <property type="project" value="UniProtKB-SubCell"/>
</dbReference>
<sequence>MSFLAARSAALLRRGAAPLGRRMMSGDAAEAAIEMAKWTKYSYGAIAFCGVLSTYIGIVEYRHMMHPHEHEDIAYSHMKIRAKPYPWDCPDCNLFEAQCFRDCKAAAKE</sequence>
<protein>
    <submittedName>
        <fullName evidence="7">Uncharacterized protein</fullName>
    </submittedName>
</protein>
<keyword evidence="2" id="KW-0999">Mitochondrion inner membrane</keyword>
<proteinExistence type="predicted"/>
<dbReference type="OrthoDB" id="5947505at2759"/>
<dbReference type="GO" id="GO:0006123">
    <property type="term" value="P:mitochondrial electron transport, cytochrome c to oxygen"/>
    <property type="evidence" value="ECO:0007669"/>
    <property type="project" value="TreeGrafter"/>
</dbReference>
<dbReference type="EMBL" id="HBIW01017349">
    <property type="protein sequence ID" value="CAE0699518.1"/>
    <property type="molecule type" value="Transcribed_RNA"/>
</dbReference>
<keyword evidence="6" id="KW-0812">Transmembrane</keyword>
<keyword evidence="5 6" id="KW-0472">Membrane</keyword>
<evidence type="ECO:0000313" key="9">
    <source>
        <dbReference type="Proteomes" id="UP000789595"/>
    </source>
</evidence>
<dbReference type="Gene3D" id="4.10.95.10">
    <property type="entry name" value="Cytochrome c oxidase, subunit VIa"/>
    <property type="match status" value="1"/>
</dbReference>
<dbReference type="PANTHER" id="PTHR11504:SF0">
    <property type="entry name" value="CYTOCHROME C OXIDASE SUBUNIT"/>
    <property type="match status" value="1"/>
</dbReference>
<accession>A0A7S3ZZW1</accession>
<evidence type="ECO:0000313" key="7">
    <source>
        <dbReference type="EMBL" id="CAE0699518.1"/>
    </source>
</evidence>
<reference evidence="8" key="2">
    <citation type="submission" date="2021-11" db="EMBL/GenBank/DDBJ databases">
        <authorList>
            <consortium name="Genoscope - CEA"/>
            <person name="William W."/>
        </authorList>
    </citation>
    <scope>NUCLEOTIDE SEQUENCE</scope>
</reference>
<evidence type="ECO:0000256" key="3">
    <source>
        <dbReference type="ARBA" id="ARBA00022946"/>
    </source>
</evidence>
<evidence type="ECO:0000256" key="1">
    <source>
        <dbReference type="ARBA" id="ARBA00004273"/>
    </source>
</evidence>
<keyword evidence="6" id="KW-1133">Transmembrane helix</keyword>
<dbReference type="InterPro" id="IPR036418">
    <property type="entry name" value="Cyt_c_oxidase_su6a_sf"/>
</dbReference>
<evidence type="ECO:0000256" key="2">
    <source>
        <dbReference type="ARBA" id="ARBA00022792"/>
    </source>
</evidence>
<organism evidence="7">
    <name type="scientific">Pelagomonas calceolata</name>
    <dbReference type="NCBI Taxonomy" id="35677"/>
    <lineage>
        <taxon>Eukaryota</taxon>
        <taxon>Sar</taxon>
        <taxon>Stramenopiles</taxon>
        <taxon>Ochrophyta</taxon>
        <taxon>Pelagophyceae</taxon>
        <taxon>Pelagomonadales</taxon>
        <taxon>Pelagomonadaceae</taxon>
        <taxon>Pelagomonas</taxon>
    </lineage>
</organism>
<keyword evidence="9" id="KW-1185">Reference proteome</keyword>
<reference evidence="7" key="1">
    <citation type="submission" date="2021-01" db="EMBL/GenBank/DDBJ databases">
        <authorList>
            <person name="Corre E."/>
            <person name="Pelletier E."/>
            <person name="Niang G."/>
            <person name="Scheremetjew M."/>
            <person name="Finn R."/>
            <person name="Kale V."/>
            <person name="Holt S."/>
            <person name="Cochrane G."/>
            <person name="Meng A."/>
            <person name="Brown T."/>
            <person name="Cohen L."/>
        </authorList>
    </citation>
    <scope>NUCLEOTIDE SEQUENCE</scope>
    <source>
        <strain evidence="7">CCMP1756</strain>
    </source>
</reference>
<evidence type="ECO:0000256" key="4">
    <source>
        <dbReference type="ARBA" id="ARBA00023128"/>
    </source>
</evidence>
<gene>
    <name evidence="7" type="ORF">PCAL00307_LOCUS14954</name>
    <name evidence="8" type="ORF">PECAL_6P00320</name>
</gene>
<evidence type="ECO:0000313" key="8">
    <source>
        <dbReference type="EMBL" id="CAH0378447.1"/>
    </source>
</evidence>
<evidence type="ECO:0000256" key="5">
    <source>
        <dbReference type="ARBA" id="ARBA00023136"/>
    </source>
</evidence>